<feature type="compositionally biased region" description="Gly residues" evidence="1">
    <location>
        <begin position="367"/>
        <end position="381"/>
    </location>
</feature>
<gene>
    <name evidence="2" type="ORF">SCMC78_47510</name>
</gene>
<dbReference type="InterPro" id="IPR038332">
    <property type="entry name" value="PPE_sf"/>
</dbReference>
<feature type="region of interest" description="Disordered" evidence="1">
    <location>
        <begin position="98"/>
        <end position="128"/>
    </location>
</feature>
<evidence type="ECO:0000313" key="2">
    <source>
        <dbReference type="EMBL" id="BFP54944.1"/>
    </source>
</evidence>
<sequence>MGSTSFEGMSHKQMIAWLDQANSAAVQGVADRLSSAAKEISKIGEELKIRPQIVKWKGEGADSFRTWSADLANATLRLGEFSKDASNRLGETATAIAQAKAAIPRPTGDPEASLKAAESARNDPDSAGLIKKLNGEREAAAAEMRKLSQTYSHSVAQLDNLKRPEFPPPPQVVMPQDNKTVEDARYLRPTAPSAGNNTVSPEVQSPVLRSFEDTSRRVASAEALSPASSPPSVASPVHMGIDSVVTRPEAPTVPTTTPVISQAGGGRPDASLPPVVGGTPPLLNKGALPPPSTNGPGRPVGPVRPSLAMPGPSGPANGQIGRPSPANGIVGGRPVPQTSGRPVAGLPRGTVVGGEGSHAGRAPMTHGPGGAVGGGQSGIVGGRRLAGEAGGMVGGRPQQPGQTGARPFTPGGTGLVRGAASGSEGARNTGAMGRGAVGSQRAGESRRDEGSERPDYLTEDEETWQHGARRVVPPVID</sequence>
<organism evidence="2">
    <name type="scientific">Streptomyces sp. CMC78</name>
    <dbReference type="NCBI Taxonomy" id="3231512"/>
    <lineage>
        <taxon>Bacteria</taxon>
        <taxon>Bacillati</taxon>
        <taxon>Actinomycetota</taxon>
        <taxon>Actinomycetes</taxon>
        <taxon>Kitasatosporales</taxon>
        <taxon>Streptomycetaceae</taxon>
        <taxon>Streptomyces</taxon>
    </lineage>
</organism>
<evidence type="ECO:0008006" key="3">
    <source>
        <dbReference type="Google" id="ProtNLM"/>
    </source>
</evidence>
<feature type="region of interest" description="Disordered" evidence="1">
    <location>
        <begin position="246"/>
        <end position="477"/>
    </location>
</feature>
<proteinExistence type="predicted"/>
<dbReference type="EMBL" id="AP035884">
    <property type="protein sequence ID" value="BFP54944.1"/>
    <property type="molecule type" value="Genomic_DNA"/>
</dbReference>
<dbReference type="Gene3D" id="1.20.1260.20">
    <property type="entry name" value="PPE superfamily"/>
    <property type="match status" value="1"/>
</dbReference>
<dbReference type="KEGG" id="stcm:SCMC78_47510"/>
<dbReference type="AlphaFoldDB" id="A0AB33KMC1"/>
<feature type="compositionally biased region" description="Low complexity" evidence="1">
    <location>
        <begin position="272"/>
        <end position="283"/>
    </location>
</feature>
<reference evidence="2" key="1">
    <citation type="submission" date="2024-07" db="EMBL/GenBank/DDBJ databases">
        <title>Complete genome sequences of cellulolytic bacteria, Kitasatospora sp. CMC57 and Streptomyces sp. CMC78, isolated from Japanese agricultural soil.</title>
        <authorList>
            <person name="Hashimoto T."/>
            <person name="Ito M."/>
            <person name="Iwamoto M."/>
            <person name="Fukahori D."/>
            <person name="Shoda T."/>
            <person name="Sakoda M."/>
            <person name="Morohoshi T."/>
            <person name="Mitsuboshi M."/>
            <person name="Nishizawa T."/>
        </authorList>
    </citation>
    <scope>NUCLEOTIDE SEQUENCE</scope>
    <source>
        <strain evidence="2">CMC78</strain>
    </source>
</reference>
<evidence type="ECO:0000256" key="1">
    <source>
        <dbReference type="SAM" id="MobiDB-lite"/>
    </source>
</evidence>
<feature type="compositionally biased region" description="Low complexity" evidence="1">
    <location>
        <begin position="246"/>
        <end position="259"/>
    </location>
</feature>
<feature type="compositionally biased region" description="Basic and acidic residues" evidence="1">
    <location>
        <begin position="443"/>
        <end position="456"/>
    </location>
</feature>
<feature type="compositionally biased region" description="Low complexity" evidence="1">
    <location>
        <begin position="295"/>
        <end position="305"/>
    </location>
</feature>
<name>A0AB33KMC1_9ACTN</name>
<accession>A0AB33KMC1</accession>
<protein>
    <recommendedName>
        <fullName evidence="3">Translation initiation factor IF-2</fullName>
    </recommendedName>
</protein>